<feature type="transmembrane region" description="Helical" evidence="5">
    <location>
        <begin position="44"/>
        <end position="65"/>
    </location>
</feature>
<keyword evidence="4 5" id="KW-0472">Membrane</keyword>
<dbReference type="OrthoDB" id="7960583at2"/>
<dbReference type="EMBL" id="FRBL01000002">
    <property type="protein sequence ID" value="SHL13671.1"/>
    <property type="molecule type" value="Genomic_DNA"/>
</dbReference>
<dbReference type="InterPro" id="IPR032808">
    <property type="entry name" value="DoxX"/>
</dbReference>
<feature type="transmembrane region" description="Helical" evidence="5">
    <location>
        <begin position="95"/>
        <end position="115"/>
    </location>
</feature>
<dbReference type="AlphaFoldDB" id="A0A1M6Y615"/>
<reference evidence="6 7" key="1">
    <citation type="submission" date="2016-11" db="EMBL/GenBank/DDBJ databases">
        <authorList>
            <person name="Jaros S."/>
            <person name="Januszkiewicz K."/>
            <person name="Wedrychowicz H."/>
        </authorList>
    </citation>
    <scope>NUCLEOTIDE SEQUENCE [LARGE SCALE GENOMIC DNA]</scope>
    <source>
        <strain evidence="6 7">DSM 27406</strain>
    </source>
</reference>
<keyword evidence="2 5" id="KW-0812">Transmembrane</keyword>
<protein>
    <submittedName>
        <fullName evidence="6">DoxX-like family protein</fullName>
    </submittedName>
</protein>
<dbReference type="Proteomes" id="UP000184420">
    <property type="component" value="Unassembled WGS sequence"/>
</dbReference>
<evidence type="ECO:0000256" key="1">
    <source>
        <dbReference type="ARBA" id="ARBA00004141"/>
    </source>
</evidence>
<comment type="subcellular location">
    <subcellularLocation>
        <location evidence="1">Membrane</location>
        <topology evidence="1">Multi-pass membrane protein</topology>
    </subcellularLocation>
</comment>
<sequence>MEQTKSNSTLYWLAKVFISFFILFSAWFSYTHAEDLRQLGFPDYFRIELVIAKVLGAIVLLLPITPLRVKEWVYAGFMIAMISALIAHICSGDPLSRIVFVSVDLLLMLIAIRYVSQKELLSKKLSS</sequence>
<evidence type="ECO:0000313" key="7">
    <source>
        <dbReference type="Proteomes" id="UP000184420"/>
    </source>
</evidence>
<keyword evidence="3 5" id="KW-1133">Transmembrane helix</keyword>
<evidence type="ECO:0000256" key="4">
    <source>
        <dbReference type="ARBA" id="ARBA00023136"/>
    </source>
</evidence>
<evidence type="ECO:0000313" key="6">
    <source>
        <dbReference type="EMBL" id="SHL13671.1"/>
    </source>
</evidence>
<evidence type="ECO:0000256" key="3">
    <source>
        <dbReference type="ARBA" id="ARBA00022989"/>
    </source>
</evidence>
<evidence type="ECO:0000256" key="2">
    <source>
        <dbReference type="ARBA" id="ARBA00022692"/>
    </source>
</evidence>
<feature type="transmembrane region" description="Helical" evidence="5">
    <location>
        <begin position="72"/>
        <end position="89"/>
    </location>
</feature>
<accession>A0A1M6Y615</accession>
<proteinExistence type="predicted"/>
<gene>
    <name evidence="6" type="ORF">SAMN05444266_102167</name>
</gene>
<organism evidence="6 7">
    <name type="scientific">Chitinophaga jiangningensis</name>
    <dbReference type="NCBI Taxonomy" id="1419482"/>
    <lineage>
        <taxon>Bacteria</taxon>
        <taxon>Pseudomonadati</taxon>
        <taxon>Bacteroidota</taxon>
        <taxon>Chitinophagia</taxon>
        <taxon>Chitinophagales</taxon>
        <taxon>Chitinophagaceae</taxon>
        <taxon>Chitinophaga</taxon>
    </lineage>
</organism>
<feature type="transmembrane region" description="Helical" evidence="5">
    <location>
        <begin position="12"/>
        <end position="32"/>
    </location>
</feature>
<dbReference type="GO" id="GO:0016020">
    <property type="term" value="C:membrane"/>
    <property type="evidence" value="ECO:0007669"/>
    <property type="project" value="UniProtKB-SubCell"/>
</dbReference>
<dbReference type="RefSeq" id="WP_073078796.1">
    <property type="nucleotide sequence ID" value="NZ_FRBL01000002.1"/>
</dbReference>
<keyword evidence="7" id="KW-1185">Reference proteome</keyword>
<dbReference type="STRING" id="1419482.SAMN05444266_102167"/>
<name>A0A1M6Y615_9BACT</name>
<dbReference type="Pfam" id="PF13564">
    <property type="entry name" value="DoxX_2"/>
    <property type="match status" value="1"/>
</dbReference>
<evidence type="ECO:0000256" key="5">
    <source>
        <dbReference type="SAM" id="Phobius"/>
    </source>
</evidence>